<evidence type="ECO:0000256" key="2">
    <source>
        <dbReference type="SAM" id="Phobius"/>
    </source>
</evidence>
<dbReference type="InterPro" id="IPR045584">
    <property type="entry name" value="Pilin-like"/>
</dbReference>
<accession>A0A0C2N6G1</accession>
<dbReference type="EMBL" id="SWVK01000019">
    <property type="protein sequence ID" value="NFN36115.1"/>
    <property type="molecule type" value="Genomic_DNA"/>
</dbReference>
<dbReference type="Proteomes" id="UP000476820">
    <property type="component" value="Unassembled WGS sequence"/>
</dbReference>
<name>A0A0C2N6G1_CLOBO</name>
<keyword evidence="2" id="KW-0472">Membrane</keyword>
<dbReference type="PRINTS" id="PR00813">
    <property type="entry name" value="BCTERIALGSPG"/>
</dbReference>
<reference evidence="7 8" key="2">
    <citation type="submission" date="2019-04" db="EMBL/GenBank/DDBJ databases">
        <title>Genome sequencing of Clostridium botulinum Groups I-IV and Clostridium butyricum.</title>
        <authorList>
            <person name="Brunt J."/>
            <person name="Van Vliet A.H.M."/>
            <person name="Stringer S.C."/>
            <person name="Carter A.T."/>
            <person name="Peck M.W."/>
        </authorList>
    </citation>
    <scope>NUCLEOTIDE SEQUENCE [LARGE SCALE GENOMIC DNA]</scope>
    <source>
        <strain evidence="4 8">1605</strain>
        <strain evidence="5 7">CB-K-33E</strain>
    </source>
</reference>
<gene>
    <name evidence="3" type="ORF">EXM65_12125</name>
    <name evidence="4" type="ORF">FC774_04750</name>
    <name evidence="5" type="ORF">FDB51_13455</name>
</gene>
<dbReference type="PROSITE" id="PS00409">
    <property type="entry name" value="PROKAR_NTER_METHYL"/>
    <property type="match status" value="1"/>
</dbReference>
<dbReference type="AlphaFoldDB" id="A0A0C2N6G1"/>
<keyword evidence="1" id="KW-0488">Methylation</keyword>
<dbReference type="InterPro" id="IPR000983">
    <property type="entry name" value="Bac_GSPG_pilin"/>
</dbReference>
<dbReference type="GO" id="GO:0015627">
    <property type="term" value="C:type II protein secretion system complex"/>
    <property type="evidence" value="ECO:0007669"/>
    <property type="project" value="InterPro"/>
</dbReference>
<evidence type="ECO:0000313" key="3">
    <source>
        <dbReference type="EMBL" id="NFA43303.1"/>
    </source>
</evidence>
<evidence type="ECO:0000313" key="8">
    <source>
        <dbReference type="Proteomes" id="UP000476820"/>
    </source>
</evidence>
<dbReference type="EMBL" id="SWOV01000008">
    <property type="protein sequence ID" value="NFF87187.1"/>
    <property type="molecule type" value="Genomic_DNA"/>
</dbReference>
<keyword evidence="2" id="KW-1133">Transmembrane helix</keyword>
<dbReference type="GO" id="GO:0015628">
    <property type="term" value="P:protein secretion by the type II secretion system"/>
    <property type="evidence" value="ECO:0007669"/>
    <property type="project" value="InterPro"/>
</dbReference>
<evidence type="ECO:0000313" key="7">
    <source>
        <dbReference type="Proteomes" id="UP000473681"/>
    </source>
</evidence>
<dbReference type="InterPro" id="IPR012902">
    <property type="entry name" value="N_methyl_site"/>
</dbReference>
<protein>
    <submittedName>
        <fullName evidence="3">Type II secretion system protein</fullName>
    </submittedName>
</protein>
<dbReference type="RefSeq" id="WP_041082465.1">
    <property type="nucleotide sequence ID" value="NZ_CP070936.1"/>
</dbReference>
<keyword evidence="2" id="KW-0812">Transmembrane</keyword>
<proteinExistence type="predicted"/>
<dbReference type="SUPFAM" id="SSF54523">
    <property type="entry name" value="Pili subunits"/>
    <property type="match status" value="1"/>
</dbReference>
<organism evidence="3 6">
    <name type="scientific">Clostridium botulinum</name>
    <dbReference type="NCBI Taxonomy" id="1491"/>
    <lineage>
        <taxon>Bacteria</taxon>
        <taxon>Bacillati</taxon>
        <taxon>Bacillota</taxon>
        <taxon>Clostridia</taxon>
        <taxon>Eubacteriales</taxon>
        <taxon>Clostridiaceae</taxon>
        <taxon>Clostridium</taxon>
    </lineage>
</organism>
<dbReference type="OrthoDB" id="1937147at2"/>
<dbReference type="Gene3D" id="3.30.700.10">
    <property type="entry name" value="Glycoprotein, Type 4 Pilin"/>
    <property type="match status" value="1"/>
</dbReference>
<dbReference type="Pfam" id="PF07963">
    <property type="entry name" value="N_methyl"/>
    <property type="match status" value="1"/>
</dbReference>
<evidence type="ECO:0000256" key="1">
    <source>
        <dbReference type="ARBA" id="ARBA00022481"/>
    </source>
</evidence>
<dbReference type="Proteomes" id="UP000472355">
    <property type="component" value="Unassembled WGS sequence"/>
</dbReference>
<evidence type="ECO:0000313" key="4">
    <source>
        <dbReference type="EMBL" id="NFF87187.1"/>
    </source>
</evidence>
<sequence length="134" mass="15305">MNNKFCLNNKYKKNKGFTLLELIAVMAIITILATAILPKVTGYINEAKKTKVLDQCRKVVMAIESYNLTHSSNYEKNKNISNIKDDKSVNKYLEDVEFNNLELNTTIQNCYDILNGKEFKLKTGSEMLDLSTIN</sequence>
<reference evidence="3 6" key="1">
    <citation type="submission" date="2019-02" db="EMBL/GenBank/DDBJ databases">
        <title>Genome sequencing of Clostridium botulinum clinical isolates.</title>
        <authorList>
            <person name="Brunt J."/>
            <person name="Van Vliet A.H.M."/>
            <person name="Stringer S.C."/>
            <person name="Grant K.A."/>
            <person name="Carter A.C."/>
            <person name="Peck M.W."/>
        </authorList>
    </citation>
    <scope>NUCLEOTIDE SEQUENCE [LARGE SCALE GENOMIC DNA]</scope>
    <source>
        <strain evidence="3 6">H113700579</strain>
    </source>
</reference>
<comment type="caution">
    <text evidence="3">The sequence shown here is derived from an EMBL/GenBank/DDBJ whole genome shotgun (WGS) entry which is preliminary data.</text>
</comment>
<dbReference type="NCBIfam" id="TIGR02532">
    <property type="entry name" value="IV_pilin_GFxxxE"/>
    <property type="match status" value="1"/>
</dbReference>
<evidence type="ECO:0000313" key="6">
    <source>
        <dbReference type="Proteomes" id="UP000472355"/>
    </source>
</evidence>
<evidence type="ECO:0000313" key="5">
    <source>
        <dbReference type="EMBL" id="NFN36115.1"/>
    </source>
</evidence>
<dbReference type="Proteomes" id="UP000473681">
    <property type="component" value="Unassembled WGS sequence"/>
</dbReference>
<dbReference type="EMBL" id="SGKU01000035">
    <property type="protein sequence ID" value="NFA43303.1"/>
    <property type="molecule type" value="Genomic_DNA"/>
</dbReference>
<feature type="transmembrane region" description="Helical" evidence="2">
    <location>
        <begin position="17"/>
        <end position="37"/>
    </location>
</feature>